<feature type="compositionally biased region" description="Polar residues" evidence="2">
    <location>
        <begin position="137"/>
        <end position="154"/>
    </location>
</feature>
<feature type="coiled-coil region" evidence="1">
    <location>
        <begin position="86"/>
        <end position="113"/>
    </location>
</feature>
<proteinExistence type="predicted"/>
<feature type="region of interest" description="Disordered" evidence="2">
    <location>
        <begin position="188"/>
        <end position="212"/>
    </location>
</feature>
<evidence type="ECO:0000313" key="3">
    <source>
        <dbReference type="EMBL" id="CAG9790707.1"/>
    </source>
</evidence>
<feature type="region of interest" description="Disordered" evidence="2">
    <location>
        <begin position="132"/>
        <end position="165"/>
    </location>
</feature>
<name>A0A9N9WGD7_9NEOP</name>
<feature type="compositionally biased region" description="Basic and acidic residues" evidence="2">
    <location>
        <begin position="199"/>
        <end position="209"/>
    </location>
</feature>
<keyword evidence="4" id="KW-1185">Reference proteome</keyword>
<sequence>MKPLLKKINDAALKTKNMNLFNVGQTLQKVMKEFFLYMKSQRKDLTNCSYNTFGEWYLNEGLSTTYGRLQSMRWENDLETQLFDHYSSALMELEERQEQMDDAVEENIQYRESLSSQNMKSTCMSSTIVHTPDQHAGASTSKGLGTSLQMQTPQKKLKDGPIVNSDVPEGEVSLFKAENGRSVRRGGNGVCSGRFIPESTKDSGGRERTGSGIKSPIIQEEKERFINGIRREHGRNSERRRLFLYGRQSCPSSLISNKGRRRTYQYIVAGRSWIDGYKTRALPFQRVCKTQQKSILDEANIFVSRSDLWRGFACI</sequence>
<evidence type="ECO:0000313" key="4">
    <source>
        <dbReference type="Proteomes" id="UP001153714"/>
    </source>
</evidence>
<dbReference type="OrthoDB" id="7466984at2759"/>
<evidence type="ECO:0000256" key="1">
    <source>
        <dbReference type="SAM" id="Coils"/>
    </source>
</evidence>
<gene>
    <name evidence="3" type="ORF">DIATSA_LOCUS8368</name>
</gene>
<keyword evidence="1" id="KW-0175">Coiled coil</keyword>
<accession>A0A9N9WGD7</accession>
<dbReference type="Proteomes" id="UP001153714">
    <property type="component" value="Chromosome 23"/>
</dbReference>
<dbReference type="AlphaFoldDB" id="A0A9N9WGD7"/>
<reference evidence="3" key="2">
    <citation type="submission" date="2022-10" db="EMBL/GenBank/DDBJ databases">
        <authorList>
            <consortium name="ENA_rothamsted_submissions"/>
            <consortium name="culmorum"/>
            <person name="King R."/>
        </authorList>
    </citation>
    <scope>NUCLEOTIDE SEQUENCE</scope>
</reference>
<protein>
    <submittedName>
        <fullName evidence="3">Uncharacterized protein</fullName>
    </submittedName>
</protein>
<dbReference type="EMBL" id="OU893354">
    <property type="protein sequence ID" value="CAG9790707.1"/>
    <property type="molecule type" value="Genomic_DNA"/>
</dbReference>
<evidence type="ECO:0000256" key="2">
    <source>
        <dbReference type="SAM" id="MobiDB-lite"/>
    </source>
</evidence>
<reference evidence="3" key="1">
    <citation type="submission" date="2021-12" db="EMBL/GenBank/DDBJ databases">
        <authorList>
            <person name="King R."/>
        </authorList>
    </citation>
    <scope>NUCLEOTIDE SEQUENCE</scope>
</reference>
<organism evidence="3 4">
    <name type="scientific">Diatraea saccharalis</name>
    <name type="common">sugarcane borer</name>
    <dbReference type="NCBI Taxonomy" id="40085"/>
    <lineage>
        <taxon>Eukaryota</taxon>
        <taxon>Metazoa</taxon>
        <taxon>Ecdysozoa</taxon>
        <taxon>Arthropoda</taxon>
        <taxon>Hexapoda</taxon>
        <taxon>Insecta</taxon>
        <taxon>Pterygota</taxon>
        <taxon>Neoptera</taxon>
        <taxon>Endopterygota</taxon>
        <taxon>Lepidoptera</taxon>
        <taxon>Glossata</taxon>
        <taxon>Ditrysia</taxon>
        <taxon>Pyraloidea</taxon>
        <taxon>Crambidae</taxon>
        <taxon>Crambinae</taxon>
        <taxon>Diatraea</taxon>
    </lineage>
</organism>